<feature type="transmembrane region" description="Helical" evidence="1">
    <location>
        <begin position="87"/>
        <end position="108"/>
    </location>
</feature>
<dbReference type="Proteomes" id="UP000541444">
    <property type="component" value="Unassembled WGS sequence"/>
</dbReference>
<name>A0A7J7MC80_9MAGN</name>
<feature type="transmembrane region" description="Helical" evidence="1">
    <location>
        <begin position="114"/>
        <end position="135"/>
    </location>
</feature>
<keyword evidence="1" id="KW-1133">Transmembrane helix</keyword>
<evidence type="ECO:0000256" key="1">
    <source>
        <dbReference type="SAM" id="Phobius"/>
    </source>
</evidence>
<keyword evidence="1" id="KW-0472">Membrane</keyword>
<keyword evidence="1" id="KW-0812">Transmembrane</keyword>
<evidence type="ECO:0008006" key="4">
    <source>
        <dbReference type="Google" id="ProtNLM"/>
    </source>
</evidence>
<dbReference type="AlphaFoldDB" id="A0A7J7MC80"/>
<accession>A0A7J7MC80</accession>
<proteinExistence type="predicted"/>
<dbReference type="OrthoDB" id="1922241at2759"/>
<sequence length="136" mass="15293">MSSFAPILPQISLIPKTLPPLSCNPRINPPHFTKTLFHHRHTNPRRFVVFAEVGNNGSNGKEDLKRDQPPTFNPKWRDLLDPDPENLLTVGLTGLLAWASVQVLWQLFFISVAILVAALKYSFIAALLLFILITLL</sequence>
<keyword evidence="3" id="KW-1185">Reference proteome</keyword>
<evidence type="ECO:0000313" key="2">
    <source>
        <dbReference type="EMBL" id="KAF6152506.1"/>
    </source>
</evidence>
<protein>
    <recommendedName>
        <fullName evidence="4">Transmembrane protein</fullName>
    </recommendedName>
</protein>
<dbReference type="PANTHER" id="PTHR36789:SF1">
    <property type="entry name" value="TRANSMEMBRANE PROTEIN"/>
    <property type="match status" value="1"/>
</dbReference>
<reference evidence="2 3" key="1">
    <citation type="journal article" date="2020" name="IScience">
        <title>Genome Sequencing of the Endangered Kingdonia uniflora (Circaeasteraceae, Ranunculales) Reveals Potential Mechanisms of Evolutionary Specialization.</title>
        <authorList>
            <person name="Sun Y."/>
            <person name="Deng T."/>
            <person name="Zhang A."/>
            <person name="Moore M.J."/>
            <person name="Landis J.B."/>
            <person name="Lin N."/>
            <person name="Zhang H."/>
            <person name="Zhang X."/>
            <person name="Huang J."/>
            <person name="Zhang X."/>
            <person name="Sun H."/>
            <person name="Wang H."/>
        </authorList>
    </citation>
    <scope>NUCLEOTIDE SEQUENCE [LARGE SCALE GENOMIC DNA]</scope>
    <source>
        <strain evidence="2">TB1705</strain>
        <tissue evidence="2">Leaf</tissue>
    </source>
</reference>
<gene>
    <name evidence="2" type="ORF">GIB67_023200</name>
</gene>
<comment type="caution">
    <text evidence="2">The sequence shown here is derived from an EMBL/GenBank/DDBJ whole genome shotgun (WGS) entry which is preliminary data.</text>
</comment>
<organism evidence="2 3">
    <name type="scientific">Kingdonia uniflora</name>
    <dbReference type="NCBI Taxonomy" id="39325"/>
    <lineage>
        <taxon>Eukaryota</taxon>
        <taxon>Viridiplantae</taxon>
        <taxon>Streptophyta</taxon>
        <taxon>Embryophyta</taxon>
        <taxon>Tracheophyta</taxon>
        <taxon>Spermatophyta</taxon>
        <taxon>Magnoliopsida</taxon>
        <taxon>Ranunculales</taxon>
        <taxon>Circaeasteraceae</taxon>
        <taxon>Kingdonia</taxon>
    </lineage>
</organism>
<evidence type="ECO:0000313" key="3">
    <source>
        <dbReference type="Proteomes" id="UP000541444"/>
    </source>
</evidence>
<dbReference type="EMBL" id="JACGCM010001627">
    <property type="protein sequence ID" value="KAF6152506.1"/>
    <property type="molecule type" value="Genomic_DNA"/>
</dbReference>
<dbReference type="PANTHER" id="PTHR36789">
    <property type="entry name" value="TRANSMEMBRANE PROTEIN"/>
    <property type="match status" value="1"/>
</dbReference>